<dbReference type="Gene3D" id="3.40.1810.10">
    <property type="entry name" value="Transcription factor, MADS-box"/>
    <property type="match status" value="1"/>
</dbReference>
<keyword evidence="8" id="KW-1185">Reference proteome</keyword>
<keyword evidence="3" id="KW-0238">DNA-binding</keyword>
<dbReference type="OMA" id="CSEVHEE"/>
<evidence type="ECO:0000313" key="8">
    <source>
        <dbReference type="Proteomes" id="UP000222542"/>
    </source>
</evidence>
<dbReference type="InterPro" id="IPR002100">
    <property type="entry name" value="TF_MADSbox"/>
</dbReference>
<dbReference type="OrthoDB" id="1896642at2759"/>
<reference evidence="7 8" key="2">
    <citation type="journal article" date="2017" name="Genome Biol.">
        <title>New reference genome sequences of hot pepper reveal the massive evolution of plant disease-resistance genes by retroduplication.</title>
        <authorList>
            <person name="Kim S."/>
            <person name="Park J."/>
            <person name="Yeom S.I."/>
            <person name="Kim Y.M."/>
            <person name="Seo E."/>
            <person name="Kim K.T."/>
            <person name="Kim M.S."/>
            <person name="Lee J.M."/>
            <person name="Cheong K."/>
            <person name="Shin H.S."/>
            <person name="Kim S.B."/>
            <person name="Han K."/>
            <person name="Lee J."/>
            <person name="Park M."/>
            <person name="Lee H.A."/>
            <person name="Lee H.Y."/>
            <person name="Lee Y."/>
            <person name="Oh S."/>
            <person name="Lee J.H."/>
            <person name="Choi E."/>
            <person name="Choi E."/>
            <person name="Lee S.E."/>
            <person name="Jeon J."/>
            <person name="Kim H."/>
            <person name="Choi G."/>
            <person name="Song H."/>
            <person name="Lee J."/>
            <person name="Lee S.C."/>
            <person name="Kwon J.K."/>
            <person name="Lee H.Y."/>
            <person name="Koo N."/>
            <person name="Hong Y."/>
            <person name="Kim R.W."/>
            <person name="Kang W.H."/>
            <person name="Huh J.H."/>
            <person name="Kang B.C."/>
            <person name="Yang T.J."/>
            <person name="Lee Y.H."/>
            <person name="Bennetzen J.L."/>
            <person name="Choi D."/>
        </authorList>
    </citation>
    <scope>NUCLEOTIDE SEQUENCE [LARGE SCALE GENOMIC DNA]</scope>
    <source>
        <strain evidence="8">cv. CM334</strain>
    </source>
</reference>
<dbReference type="GO" id="GO:0046983">
    <property type="term" value="F:protein dimerization activity"/>
    <property type="evidence" value="ECO:0007669"/>
    <property type="project" value="InterPro"/>
</dbReference>
<evidence type="ECO:0000256" key="1">
    <source>
        <dbReference type="ARBA" id="ARBA00004123"/>
    </source>
</evidence>
<evidence type="ECO:0000256" key="2">
    <source>
        <dbReference type="ARBA" id="ARBA00023015"/>
    </source>
</evidence>
<dbReference type="PROSITE" id="PS50066">
    <property type="entry name" value="MADS_BOX_2"/>
    <property type="match status" value="1"/>
</dbReference>
<dbReference type="GO" id="GO:0000981">
    <property type="term" value="F:DNA-binding transcription factor activity, RNA polymerase II-specific"/>
    <property type="evidence" value="ECO:0000318"/>
    <property type="project" value="GO_Central"/>
</dbReference>
<dbReference type="Gramene" id="PHT87833">
    <property type="protein sequence ID" value="PHT87833"/>
    <property type="gene ID" value="T459_09939"/>
</dbReference>
<dbReference type="SMART" id="SM00432">
    <property type="entry name" value="MADS"/>
    <property type="match status" value="1"/>
</dbReference>
<keyword evidence="2" id="KW-0805">Transcription regulation</keyword>
<dbReference type="KEGG" id="cann:107862810"/>
<dbReference type="EMBL" id="AYRZ02000003">
    <property type="protein sequence ID" value="PHT87833.1"/>
    <property type="molecule type" value="Genomic_DNA"/>
</dbReference>
<evidence type="ECO:0000256" key="5">
    <source>
        <dbReference type="ARBA" id="ARBA00023242"/>
    </source>
</evidence>
<proteinExistence type="predicted"/>
<comment type="caution">
    <text evidence="7">The sequence shown here is derived from an EMBL/GenBank/DDBJ whole genome shotgun (WGS) entry which is preliminary data.</text>
</comment>
<evidence type="ECO:0000259" key="6">
    <source>
        <dbReference type="PROSITE" id="PS50066"/>
    </source>
</evidence>
<dbReference type="FunFam" id="3.40.1810.10:FF:000006">
    <property type="entry name" value="Agamous-like MADS-box protein AGL62"/>
    <property type="match status" value="1"/>
</dbReference>
<reference evidence="7 8" key="1">
    <citation type="journal article" date="2014" name="Nat. Genet.">
        <title>Genome sequence of the hot pepper provides insights into the evolution of pungency in Capsicum species.</title>
        <authorList>
            <person name="Kim S."/>
            <person name="Park M."/>
            <person name="Yeom S.I."/>
            <person name="Kim Y.M."/>
            <person name="Lee J.M."/>
            <person name="Lee H.A."/>
            <person name="Seo E."/>
            <person name="Choi J."/>
            <person name="Cheong K."/>
            <person name="Kim K.T."/>
            <person name="Jung K."/>
            <person name="Lee G.W."/>
            <person name="Oh S.K."/>
            <person name="Bae C."/>
            <person name="Kim S.B."/>
            <person name="Lee H.Y."/>
            <person name="Kim S.Y."/>
            <person name="Kim M.S."/>
            <person name="Kang B.C."/>
            <person name="Jo Y.D."/>
            <person name="Yang H.B."/>
            <person name="Jeong H.J."/>
            <person name="Kang W.H."/>
            <person name="Kwon J.K."/>
            <person name="Shin C."/>
            <person name="Lim J.Y."/>
            <person name="Park J.H."/>
            <person name="Huh J.H."/>
            <person name="Kim J.S."/>
            <person name="Kim B.D."/>
            <person name="Cohen O."/>
            <person name="Paran I."/>
            <person name="Suh M.C."/>
            <person name="Lee S.B."/>
            <person name="Kim Y.K."/>
            <person name="Shin Y."/>
            <person name="Noh S.J."/>
            <person name="Park J."/>
            <person name="Seo Y.S."/>
            <person name="Kwon S.Y."/>
            <person name="Kim H.A."/>
            <person name="Park J.M."/>
            <person name="Kim H.J."/>
            <person name="Choi S.B."/>
            <person name="Bosland P.W."/>
            <person name="Reeves G."/>
            <person name="Jo S.H."/>
            <person name="Lee B.W."/>
            <person name="Cho H.T."/>
            <person name="Choi H.S."/>
            <person name="Lee M.S."/>
            <person name="Yu Y."/>
            <person name="Do Choi Y."/>
            <person name="Park B.S."/>
            <person name="van Deynze A."/>
            <person name="Ashrafi H."/>
            <person name="Hill T."/>
            <person name="Kim W.T."/>
            <person name="Pai H.S."/>
            <person name="Ahn H.K."/>
            <person name="Yeam I."/>
            <person name="Giovannoni J.J."/>
            <person name="Rose J.K."/>
            <person name="Sorensen I."/>
            <person name="Lee S.J."/>
            <person name="Kim R.W."/>
            <person name="Choi I.Y."/>
            <person name="Choi B.S."/>
            <person name="Lim J.S."/>
            <person name="Lee Y.H."/>
            <person name="Choi D."/>
        </authorList>
    </citation>
    <scope>NUCLEOTIDE SEQUENCE [LARGE SCALE GENOMIC DNA]</scope>
    <source>
        <strain evidence="8">cv. CM334</strain>
    </source>
</reference>
<dbReference type="GO" id="GO:0005634">
    <property type="term" value="C:nucleus"/>
    <property type="evidence" value="ECO:0007669"/>
    <property type="project" value="UniProtKB-SubCell"/>
</dbReference>
<dbReference type="AlphaFoldDB" id="A0A1U8G7G4"/>
<dbReference type="Pfam" id="PF00319">
    <property type="entry name" value="SRF-TF"/>
    <property type="match status" value="1"/>
</dbReference>
<gene>
    <name evidence="7" type="ORF">T459_09939</name>
</gene>
<dbReference type="SUPFAM" id="SSF55455">
    <property type="entry name" value="SRF-like"/>
    <property type="match status" value="1"/>
</dbReference>
<feature type="domain" description="MADS-box" evidence="6">
    <location>
        <begin position="14"/>
        <end position="74"/>
    </location>
</feature>
<evidence type="ECO:0000313" key="7">
    <source>
        <dbReference type="EMBL" id="PHT87833.1"/>
    </source>
</evidence>
<dbReference type="GO" id="GO:0006357">
    <property type="term" value="P:regulation of transcription by RNA polymerase II"/>
    <property type="evidence" value="ECO:0000318"/>
    <property type="project" value="GO_Central"/>
</dbReference>
<dbReference type="GO" id="GO:0000978">
    <property type="term" value="F:RNA polymerase II cis-regulatory region sequence-specific DNA binding"/>
    <property type="evidence" value="ECO:0000318"/>
    <property type="project" value="GO_Central"/>
</dbReference>
<name>A0A1U8G7G4_CAPAN</name>
<dbReference type="PRINTS" id="PR00404">
    <property type="entry name" value="MADSDOMAIN"/>
</dbReference>
<dbReference type="Proteomes" id="UP000222542">
    <property type="component" value="Unassembled WGS sequence"/>
</dbReference>
<protein>
    <recommendedName>
        <fullName evidence="6">MADS-box domain-containing protein</fullName>
    </recommendedName>
</protein>
<dbReference type="PANTHER" id="PTHR11945:SF769">
    <property type="entry name" value="AGAMOUS-LIKE MADS-BOX PROTEIN AGL62"/>
    <property type="match status" value="1"/>
</dbReference>
<comment type="subcellular location">
    <subcellularLocation>
        <location evidence="1">Nucleus</location>
    </subcellularLocation>
</comment>
<dbReference type="InterPro" id="IPR036879">
    <property type="entry name" value="TF_MADSbox_sf"/>
</dbReference>
<accession>A0A1U8G7G4</accession>
<organism evidence="7 8">
    <name type="scientific">Capsicum annuum</name>
    <name type="common">Capsicum pepper</name>
    <dbReference type="NCBI Taxonomy" id="4072"/>
    <lineage>
        <taxon>Eukaryota</taxon>
        <taxon>Viridiplantae</taxon>
        <taxon>Streptophyta</taxon>
        <taxon>Embryophyta</taxon>
        <taxon>Tracheophyta</taxon>
        <taxon>Spermatophyta</taxon>
        <taxon>Magnoliopsida</taxon>
        <taxon>eudicotyledons</taxon>
        <taxon>Gunneridae</taxon>
        <taxon>Pentapetalae</taxon>
        <taxon>asterids</taxon>
        <taxon>lamiids</taxon>
        <taxon>Solanales</taxon>
        <taxon>Solanaceae</taxon>
        <taxon>Solanoideae</taxon>
        <taxon>Capsiceae</taxon>
        <taxon>Capsicum</taxon>
    </lineage>
</organism>
<keyword evidence="5" id="KW-0539">Nucleus</keyword>
<evidence type="ECO:0000256" key="3">
    <source>
        <dbReference type="ARBA" id="ARBA00023125"/>
    </source>
</evidence>
<keyword evidence="4" id="KW-0804">Transcription</keyword>
<sequence>MENKEEETSKKKTLGRRKIPIEKISNKKSLQVAFSKRRGGLFKKASELSTSCGVQVAVIVESPAGKLYSFGSPSVDSVIDRFERTRLCFNNCSEVHEEEKGVMEKSNWWWEDVCPENLGLEELEERMSDMQVLKNNLLKRIQDHDDLVMADSFLNL</sequence>
<dbReference type="PANTHER" id="PTHR11945">
    <property type="entry name" value="MADS BOX PROTEIN"/>
    <property type="match status" value="1"/>
</dbReference>
<evidence type="ECO:0000256" key="4">
    <source>
        <dbReference type="ARBA" id="ARBA00023163"/>
    </source>
</evidence>
<dbReference type="SMR" id="A0A1U8G7G4"/>